<feature type="region of interest" description="Disordered" evidence="1">
    <location>
        <begin position="359"/>
        <end position="382"/>
    </location>
</feature>
<feature type="region of interest" description="Disordered" evidence="1">
    <location>
        <begin position="323"/>
        <end position="342"/>
    </location>
</feature>
<protein>
    <submittedName>
        <fullName evidence="2">Uncharacterized protein</fullName>
    </submittedName>
</protein>
<dbReference type="GeneID" id="6996834"/>
<accession>B6AGL5</accession>
<sequence>MEYQINMFVSSGMFMFSDKDKKTCIGVIKVIFKGPLSSRDSIQIPLFAEYNGFIKNVLSIPKVASIRDPLLIFTTDKLEEELFLKRKELNPLVYKYYTHFSQRFQSDQSSGLDISSNLVNKLFPVATTRSGMTTDLTLHFVSHKIDSQTVLNVLSQFQLNDFSSRSDIYLKEVQLIPSVPIKHRVVKESISLNKAKVENKATLMPQYAMSNRSFKADTKQNIQGKLMDTVSILSQVLVDPKSSQLLVPGGLQNTESTTGPSRQTAELVIPIPQPQRKSLPSKLIDETSLLPVIKPRRKLLEPGQLLTKDSLLELPPFVLPKKEPSSIPAGSQFATPGWSTKSLPSLAQKLSTPVSLSIIREGQSQPVSPSSPPSSPQPPPIL</sequence>
<keyword evidence="3" id="KW-1185">Reference proteome</keyword>
<name>B6AGL5_CRYMR</name>
<feature type="compositionally biased region" description="Pro residues" evidence="1">
    <location>
        <begin position="369"/>
        <end position="382"/>
    </location>
</feature>
<evidence type="ECO:0000256" key="1">
    <source>
        <dbReference type="SAM" id="MobiDB-lite"/>
    </source>
</evidence>
<reference evidence="2" key="1">
    <citation type="submission" date="2008-06" db="EMBL/GenBank/DDBJ databases">
        <authorList>
            <person name="Lorenzi H."/>
            <person name="Inman J."/>
            <person name="Miller J."/>
            <person name="Schobel S."/>
            <person name="Amedeo P."/>
            <person name="Caler E.V."/>
            <person name="da Silva J."/>
        </authorList>
    </citation>
    <scope>NUCLEOTIDE SEQUENCE [LARGE SCALE GENOMIC DNA]</scope>
    <source>
        <strain evidence="2">RN66</strain>
    </source>
</reference>
<organism evidence="2 3">
    <name type="scientific">Cryptosporidium muris (strain RN66)</name>
    <dbReference type="NCBI Taxonomy" id="441375"/>
    <lineage>
        <taxon>Eukaryota</taxon>
        <taxon>Sar</taxon>
        <taxon>Alveolata</taxon>
        <taxon>Apicomplexa</taxon>
        <taxon>Conoidasida</taxon>
        <taxon>Coccidia</taxon>
        <taxon>Eucoccidiorida</taxon>
        <taxon>Eimeriorina</taxon>
        <taxon>Cryptosporidiidae</taxon>
        <taxon>Cryptosporidium</taxon>
    </lineage>
</organism>
<evidence type="ECO:0000313" key="3">
    <source>
        <dbReference type="Proteomes" id="UP000001460"/>
    </source>
</evidence>
<evidence type="ECO:0000313" key="2">
    <source>
        <dbReference type="EMBL" id="EEA07356.1"/>
    </source>
</evidence>
<dbReference type="EMBL" id="DS989733">
    <property type="protein sequence ID" value="EEA07356.1"/>
    <property type="molecule type" value="Genomic_DNA"/>
</dbReference>
<dbReference type="AlphaFoldDB" id="B6AGL5"/>
<dbReference type="VEuPathDB" id="CryptoDB:CMU_035270"/>
<proteinExistence type="predicted"/>
<dbReference type="Proteomes" id="UP000001460">
    <property type="component" value="Unassembled WGS sequence"/>
</dbReference>
<feature type="compositionally biased region" description="Polar residues" evidence="1">
    <location>
        <begin position="328"/>
        <end position="342"/>
    </location>
</feature>
<feature type="non-terminal residue" evidence="2">
    <location>
        <position position="382"/>
    </location>
</feature>
<dbReference type="RefSeq" id="XP_002141705.1">
    <property type="nucleotide sequence ID" value="XM_002141669.1"/>
</dbReference>
<gene>
    <name evidence="2" type="ORF">CMU_035270</name>
</gene>